<accession>A0A0E4C8K4</accession>
<sequence>MKKNRHYVGVVIASLFLALCLSPQVRTVLSMPEKQKIIVGEGNSINIKLPQGLQEKIDIKITGSSRSIFTLGKDPTIIINRTGSTYKITALKPGKTEVSLNILEYMPIKSIQIEALPTKRVVVGGHSIGVMLQSRGIMVVGFAPVLNSKGGKSYPGREEGVEIGDRIFKIDGQAVNSENDLARIIDSKKDQELKVSLNRRGKNIIVPVKPLLCPETNRYRIGLYVRDGVVGLGTLTFWDPSTRQFAALGHVIVDADTKQDIDVLKGRVVSASIQTVKPGKPGRPGEKIGVFDEQGGISGKIMKNTNFGIYGRSDNIITNAKEEYTMEVAYAHQVHPGKAQMLTVVNGSDIEKWDIRIEKVYPHRENGKGMVIRVTDPRLLSLSGGIVQGMSGSPIIQGNKIVGAVTHVFLNDPTSGYGTFMDNMLSEMPADL</sequence>
<dbReference type="OrthoDB" id="9765242at2"/>
<reference evidence="2 3" key="1">
    <citation type="submission" date="2015-03" db="EMBL/GenBank/DDBJ databases">
        <authorList>
            <person name="Murphy D."/>
        </authorList>
    </citation>
    <scope>NUCLEOTIDE SEQUENCE [LARGE SCALE GENOMIC DNA]</scope>
    <source>
        <strain evidence="2 3">OL-4</strain>
    </source>
</reference>
<evidence type="ECO:0000259" key="1">
    <source>
        <dbReference type="PROSITE" id="PS51494"/>
    </source>
</evidence>
<dbReference type="SUPFAM" id="SSF50156">
    <property type="entry name" value="PDZ domain-like"/>
    <property type="match status" value="1"/>
</dbReference>
<dbReference type="PROSITE" id="PS51494">
    <property type="entry name" value="SPOIVB"/>
    <property type="match status" value="1"/>
</dbReference>
<keyword evidence="3" id="KW-1185">Reference proteome</keyword>
<dbReference type="InterPro" id="IPR008763">
    <property type="entry name" value="Peptidase_S55"/>
</dbReference>
<dbReference type="Proteomes" id="UP000045545">
    <property type="component" value="Unassembled WGS sequence"/>
</dbReference>
<evidence type="ECO:0000313" key="2">
    <source>
        <dbReference type="EMBL" id="CFX50276.1"/>
    </source>
</evidence>
<name>A0A0E4C8K4_9FIRM</name>
<evidence type="ECO:0000313" key="3">
    <source>
        <dbReference type="Proteomes" id="UP000045545"/>
    </source>
</evidence>
<organism evidence="2 3">
    <name type="scientific">Syntrophomonas zehnderi OL-4</name>
    <dbReference type="NCBI Taxonomy" id="690567"/>
    <lineage>
        <taxon>Bacteria</taxon>
        <taxon>Bacillati</taxon>
        <taxon>Bacillota</taxon>
        <taxon>Clostridia</taxon>
        <taxon>Eubacteriales</taxon>
        <taxon>Syntrophomonadaceae</taxon>
        <taxon>Syntrophomonas</taxon>
    </lineage>
</organism>
<dbReference type="Pfam" id="PF05580">
    <property type="entry name" value="Peptidase_S55"/>
    <property type="match status" value="1"/>
</dbReference>
<dbReference type="NCBIfam" id="TIGR02860">
    <property type="entry name" value="spore_IV_B"/>
    <property type="match status" value="1"/>
</dbReference>
<dbReference type="AlphaFoldDB" id="A0A0E4C8K4"/>
<gene>
    <name evidence="2" type="ORF">1336</name>
</gene>
<feature type="domain" description="Peptidase S55" evidence="1">
    <location>
        <begin position="202"/>
        <end position="432"/>
    </location>
</feature>
<dbReference type="Gene3D" id="2.30.42.10">
    <property type="match status" value="1"/>
</dbReference>
<dbReference type="RefSeq" id="WP_046496828.1">
    <property type="nucleotide sequence ID" value="NZ_CGIH01000026.1"/>
</dbReference>
<dbReference type="EMBL" id="CGIH01000026">
    <property type="protein sequence ID" value="CFX50276.1"/>
    <property type="molecule type" value="Genomic_DNA"/>
</dbReference>
<protein>
    <submittedName>
        <fullName evidence="2">Peptidase S55, sporulation stage IV, protein B</fullName>
    </submittedName>
</protein>
<dbReference type="InterPro" id="IPR036034">
    <property type="entry name" value="PDZ_sf"/>
</dbReference>
<proteinExistence type="predicted"/>
<dbReference type="STRING" id="690567.1336"/>
<dbReference type="InterPro" id="IPR014219">
    <property type="entry name" value="SpoIVB"/>
</dbReference>